<proteinExistence type="predicted"/>
<dbReference type="Proteomes" id="UP000555546">
    <property type="component" value="Unassembled WGS sequence"/>
</dbReference>
<gene>
    <name evidence="1" type="ORF">FHS76_000627</name>
</gene>
<dbReference type="InterPro" id="IPR050194">
    <property type="entry name" value="Glycosyltransferase_grp1"/>
</dbReference>
<dbReference type="EMBL" id="JACIJG010000002">
    <property type="protein sequence ID" value="MBB5700784.1"/>
    <property type="molecule type" value="Genomic_DNA"/>
</dbReference>
<dbReference type="SUPFAM" id="SSF53756">
    <property type="entry name" value="UDP-Glycosyltransferase/glycogen phosphorylase"/>
    <property type="match status" value="1"/>
</dbReference>
<dbReference type="PANTHER" id="PTHR45947">
    <property type="entry name" value="SULFOQUINOVOSYL TRANSFERASE SQD2"/>
    <property type="match status" value="1"/>
</dbReference>
<dbReference type="Pfam" id="PF13692">
    <property type="entry name" value="Glyco_trans_1_4"/>
    <property type="match status" value="1"/>
</dbReference>
<accession>A0A7W9EK05</accession>
<dbReference type="Gene3D" id="3.40.50.2000">
    <property type="entry name" value="Glycogen Phosphorylase B"/>
    <property type="match status" value="2"/>
</dbReference>
<organism evidence="1 2">
    <name type="scientific">Brucella daejeonensis</name>
    <dbReference type="NCBI Taxonomy" id="659015"/>
    <lineage>
        <taxon>Bacteria</taxon>
        <taxon>Pseudomonadati</taxon>
        <taxon>Pseudomonadota</taxon>
        <taxon>Alphaproteobacteria</taxon>
        <taxon>Hyphomicrobiales</taxon>
        <taxon>Brucellaceae</taxon>
        <taxon>Brucella/Ochrobactrum group</taxon>
        <taxon>Brucella</taxon>
    </lineage>
</organism>
<dbReference type="GO" id="GO:0016757">
    <property type="term" value="F:glycosyltransferase activity"/>
    <property type="evidence" value="ECO:0007669"/>
    <property type="project" value="TreeGrafter"/>
</dbReference>
<reference evidence="1 2" key="1">
    <citation type="submission" date="2020-08" db="EMBL/GenBank/DDBJ databases">
        <title>Genomic Encyclopedia of Type Strains, Phase IV (KMG-IV): sequencing the most valuable type-strain genomes for metagenomic binning, comparative biology and taxonomic classification.</title>
        <authorList>
            <person name="Goeker M."/>
        </authorList>
    </citation>
    <scope>NUCLEOTIDE SEQUENCE [LARGE SCALE GENOMIC DNA]</scope>
    <source>
        <strain evidence="1 2">DSM 26944</strain>
    </source>
</reference>
<dbReference type="AlphaFoldDB" id="A0A7W9EK05"/>
<protein>
    <submittedName>
        <fullName evidence="1">Glycosyltransferase involved in cell wall biosynthesis</fullName>
    </submittedName>
</protein>
<keyword evidence="2" id="KW-1185">Reference proteome</keyword>
<keyword evidence="1" id="KW-0808">Transferase</keyword>
<name>A0A7W9EK05_9HYPH</name>
<sequence>MGSLLMRAIEMSGNEIEIISHFRSFHRQQNDFLSLIKDAKIEKKTIIEKFKNGFLPDAWFSYHVYYKSPDLIGPSICRYLNIPYITAESSYAASRDRSGWDAEQRRVKIAIRMAQLNIHFTQRDLAGLRSVAPEAHYAALPPFIDAGIYWRTPAFNPTRLVTTAMMRKGDKLASYRMLADALSQINNRDWTLSIIGDGPERPGIEALFSHFPEKRIDWLGQKNKEEIAEILSEGGLYVWPGNGEAYGMAYLEAQAAGLPVIAQRTAGVPEVVINGRTGLLTPEGNTIAYADAIKYLLDNPGEASRLGRAARCFVHSERSLEETAKRMHGFLSTLKRPPR</sequence>
<dbReference type="CDD" id="cd03801">
    <property type="entry name" value="GT4_PimA-like"/>
    <property type="match status" value="1"/>
</dbReference>
<evidence type="ECO:0000313" key="1">
    <source>
        <dbReference type="EMBL" id="MBB5700784.1"/>
    </source>
</evidence>
<comment type="caution">
    <text evidence="1">The sequence shown here is derived from an EMBL/GenBank/DDBJ whole genome shotgun (WGS) entry which is preliminary data.</text>
</comment>
<dbReference type="PANTHER" id="PTHR45947:SF3">
    <property type="entry name" value="SULFOQUINOVOSYL TRANSFERASE SQD2"/>
    <property type="match status" value="1"/>
</dbReference>
<evidence type="ECO:0000313" key="2">
    <source>
        <dbReference type="Proteomes" id="UP000555546"/>
    </source>
</evidence>